<dbReference type="GO" id="GO:0022857">
    <property type="term" value="F:transmembrane transporter activity"/>
    <property type="evidence" value="ECO:0007669"/>
    <property type="project" value="InterPro"/>
</dbReference>
<feature type="signal peptide" evidence="3">
    <location>
        <begin position="1"/>
        <end position="20"/>
    </location>
</feature>
<evidence type="ECO:0000256" key="2">
    <source>
        <dbReference type="ARBA" id="ARBA00009477"/>
    </source>
</evidence>
<dbReference type="Proteomes" id="UP000033203">
    <property type="component" value="Unassembled WGS sequence"/>
</dbReference>
<sequence>MTPIVVIGLPLLASCSSTPAKPPPPPPEVGVVTVSSRPVTMTTELTGRTASALASDVRPQVDGLIEKRLFVEGSLVRAGQPLYQIDARPYRAAVDQAAATLESAQATDAAAQAQAARYRSLADAEAVSRQQIDTTVAAARQSRAAVHQAAAALRAARINLNYTTIRAPISGRIGRSAVTPGALVTASQTAALATIQRLDPIYVDVTQSSDALLALRRSLRTGAVAPSGTTVRLATQDGSAYPEAGRLEFAEVTVDPNTGTVALRATFPNPQGMLLPGMFVRLSTPQGTLPNGILVPQQGVTRDPKGNATALVVGAGNRVVQRSIVTRQAIGSLWLVSSGLRPGDRLIVEGTASAAPGQIVKPMPASGQKAG</sequence>
<proteinExistence type="inferred from homology"/>
<dbReference type="GO" id="GO:0046677">
    <property type="term" value="P:response to antibiotic"/>
    <property type="evidence" value="ECO:0007669"/>
    <property type="project" value="TreeGrafter"/>
</dbReference>
<dbReference type="InterPro" id="IPR006143">
    <property type="entry name" value="RND_pump_MFP"/>
</dbReference>
<dbReference type="InterPro" id="IPR058625">
    <property type="entry name" value="MdtA-like_BSH"/>
</dbReference>
<dbReference type="InterPro" id="IPR058624">
    <property type="entry name" value="MdtA-like_HH"/>
</dbReference>
<feature type="domain" description="Multidrug resistance protein MdtA-like beta-barrel" evidence="6">
    <location>
        <begin position="200"/>
        <end position="283"/>
    </location>
</feature>
<dbReference type="PANTHER" id="PTHR30158:SF3">
    <property type="entry name" value="MULTIDRUG EFFLUX PUMP SUBUNIT ACRA-RELATED"/>
    <property type="match status" value="1"/>
</dbReference>
<feature type="chain" id="PRO_5002231816" evidence="3">
    <location>
        <begin position="21"/>
        <end position="371"/>
    </location>
</feature>
<dbReference type="PATRIC" id="fig|1549858.7.peg.3561"/>
<evidence type="ECO:0000256" key="1">
    <source>
        <dbReference type="ARBA" id="ARBA00004196"/>
    </source>
</evidence>
<dbReference type="FunFam" id="2.40.420.20:FF:000001">
    <property type="entry name" value="Efflux RND transporter periplasmic adaptor subunit"/>
    <property type="match status" value="1"/>
</dbReference>
<dbReference type="Pfam" id="PF25967">
    <property type="entry name" value="RND-MFP_C"/>
    <property type="match status" value="1"/>
</dbReference>
<evidence type="ECO:0000313" key="8">
    <source>
        <dbReference type="EMBL" id="KIU26068.1"/>
    </source>
</evidence>
<keyword evidence="3" id="KW-0732">Signal</keyword>
<dbReference type="Pfam" id="PF25876">
    <property type="entry name" value="HH_MFP_RND"/>
    <property type="match status" value="1"/>
</dbReference>
<evidence type="ECO:0000256" key="3">
    <source>
        <dbReference type="SAM" id="SignalP"/>
    </source>
</evidence>
<evidence type="ECO:0000259" key="6">
    <source>
        <dbReference type="Pfam" id="PF25944"/>
    </source>
</evidence>
<evidence type="ECO:0000259" key="7">
    <source>
        <dbReference type="Pfam" id="PF25967"/>
    </source>
</evidence>
<accession>A0A0D1JXY8</accession>
<dbReference type="Gene3D" id="2.40.420.20">
    <property type="match status" value="1"/>
</dbReference>
<reference evidence="8 9" key="1">
    <citation type="submission" date="2015-01" db="EMBL/GenBank/DDBJ databases">
        <title>Genome of Sphingomonas taxi strain 30a.</title>
        <authorList>
            <person name="Eevers N."/>
            <person name="Van Hamme J."/>
            <person name="Bottos E."/>
            <person name="Weyens N."/>
            <person name="Vangronsveld J."/>
        </authorList>
    </citation>
    <scope>NUCLEOTIDE SEQUENCE [LARGE SCALE GENOMIC DNA]</scope>
    <source>
        <strain evidence="8 9">30a</strain>
    </source>
</reference>
<feature type="domain" description="Multidrug resistance protein MdtA-like C-terminal permuted SH3" evidence="7">
    <location>
        <begin position="291"/>
        <end position="351"/>
    </location>
</feature>
<dbReference type="InterPro" id="IPR058627">
    <property type="entry name" value="MdtA-like_C"/>
</dbReference>
<comment type="subcellular location">
    <subcellularLocation>
        <location evidence="1">Cell envelope</location>
    </subcellularLocation>
</comment>
<dbReference type="InterPro" id="IPR058626">
    <property type="entry name" value="MdtA-like_b-barrel"/>
</dbReference>
<dbReference type="GO" id="GO:0005886">
    <property type="term" value="C:plasma membrane"/>
    <property type="evidence" value="ECO:0007669"/>
    <property type="project" value="UniProtKB-SubCell"/>
</dbReference>
<dbReference type="SUPFAM" id="SSF111369">
    <property type="entry name" value="HlyD-like secretion proteins"/>
    <property type="match status" value="1"/>
</dbReference>
<name>A0A0D1JXY8_9SPHN</name>
<comment type="caution">
    <text evidence="8">The sequence shown here is derived from an EMBL/GenBank/DDBJ whole genome shotgun (WGS) entry which is preliminary data.</text>
</comment>
<gene>
    <name evidence="8" type="ORF">SR41_16815</name>
</gene>
<dbReference type="Gene3D" id="1.10.287.470">
    <property type="entry name" value="Helix hairpin bin"/>
    <property type="match status" value="1"/>
</dbReference>
<evidence type="ECO:0000259" key="5">
    <source>
        <dbReference type="Pfam" id="PF25917"/>
    </source>
</evidence>
<evidence type="ECO:0000259" key="4">
    <source>
        <dbReference type="Pfam" id="PF25876"/>
    </source>
</evidence>
<dbReference type="AlphaFoldDB" id="A0A0D1JXY8"/>
<comment type="similarity">
    <text evidence="2">Belongs to the membrane fusion protein (MFP) (TC 8.A.1) family.</text>
</comment>
<evidence type="ECO:0000313" key="9">
    <source>
        <dbReference type="Proteomes" id="UP000033203"/>
    </source>
</evidence>
<protein>
    <submittedName>
        <fullName evidence="8">Acriflavine resistance protein E</fullName>
    </submittedName>
</protein>
<dbReference type="EMBL" id="JXTP01000090">
    <property type="protein sequence ID" value="KIU26068.1"/>
    <property type="molecule type" value="Genomic_DNA"/>
</dbReference>
<dbReference type="Gene3D" id="2.40.30.170">
    <property type="match status" value="1"/>
</dbReference>
<dbReference type="PANTHER" id="PTHR30158">
    <property type="entry name" value="ACRA/E-RELATED COMPONENT OF DRUG EFFLUX TRANSPORTER"/>
    <property type="match status" value="1"/>
</dbReference>
<organism evidence="8 9">
    <name type="scientific">Sphingomonas melonis</name>
    <dbReference type="NCBI Taxonomy" id="152682"/>
    <lineage>
        <taxon>Bacteria</taxon>
        <taxon>Pseudomonadati</taxon>
        <taxon>Pseudomonadota</taxon>
        <taxon>Alphaproteobacteria</taxon>
        <taxon>Sphingomonadales</taxon>
        <taxon>Sphingomonadaceae</taxon>
        <taxon>Sphingomonas</taxon>
    </lineage>
</organism>
<dbReference type="Gene3D" id="2.40.50.100">
    <property type="match status" value="1"/>
</dbReference>
<dbReference type="Pfam" id="PF25917">
    <property type="entry name" value="BSH_RND"/>
    <property type="match status" value="1"/>
</dbReference>
<feature type="domain" description="Multidrug resistance protein MdtA-like alpha-helical hairpin" evidence="4">
    <location>
        <begin position="94"/>
        <end position="163"/>
    </location>
</feature>
<dbReference type="Pfam" id="PF25944">
    <property type="entry name" value="Beta-barrel_RND"/>
    <property type="match status" value="1"/>
</dbReference>
<dbReference type="NCBIfam" id="TIGR01730">
    <property type="entry name" value="RND_mfp"/>
    <property type="match status" value="1"/>
</dbReference>
<feature type="domain" description="Multidrug resistance protein MdtA-like barrel-sandwich hybrid" evidence="5">
    <location>
        <begin position="56"/>
        <end position="196"/>
    </location>
</feature>